<feature type="region of interest" description="Disordered" evidence="1">
    <location>
        <begin position="1"/>
        <end position="22"/>
    </location>
</feature>
<name>A6HUH1_RAT</name>
<dbReference type="EMBL" id="CH473951">
    <property type="protein sequence ID" value="EDM02534.1"/>
    <property type="molecule type" value="Genomic_DNA"/>
</dbReference>
<evidence type="ECO:0000313" key="3">
    <source>
        <dbReference type="Proteomes" id="UP000234681"/>
    </source>
</evidence>
<organism evidence="2 3">
    <name type="scientific">Rattus norvegicus</name>
    <name type="common">Rat</name>
    <dbReference type="NCBI Taxonomy" id="10116"/>
    <lineage>
        <taxon>Eukaryota</taxon>
        <taxon>Metazoa</taxon>
        <taxon>Chordata</taxon>
        <taxon>Craniata</taxon>
        <taxon>Vertebrata</taxon>
        <taxon>Euteleostomi</taxon>
        <taxon>Mammalia</taxon>
        <taxon>Eutheria</taxon>
        <taxon>Euarchontoglires</taxon>
        <taxon>Glires</taxon>
        <taxon>Rodentia</taxon>
        <taxon>Myomorpha</taxon>
        <taxon>Muroidea</taxon>
        <taxon>Muridae</taxon>
        <taxon>Murinae</taxon>
        <taxon>Rattus</taxon>
    </lineage>
</organism>
<dbReference type="Proteomes" id="UP000234681">
    <property type="component" value="Chromosome 15"/>
</dbReference>
<protein>
    <submittedName>
        <fullName evidence="2">RCG37115</fullName>
    </submittedName>
</protein>
<feature type="compositionally biased region" description="Basic and acidic residues" evidence="1">
    <location>
        <begin position="1"/>
        <end position="15"/>
    </location>
</feature>
<reference evidence="2 3" key="1">
    <citation type="submission" date="2005-07" db="EMBL/GenBank/DDBJ databases">
        <authorList>
            <person name="Mural R.J."/>
            <person name="Li P.W."/>
            <person name="Adams M.D."/>
            <person name="Amanatides P.G."/>
            <person name="Baden-Tillson H."/>
            <person name="Barnstead M."/>
            <person name="Chin S.H."/>
            <person name="Dew I."/>
            <person name="Evans C.A."/>
            <person name="Ferriera S."/>
            <person name="Flanigan M."/>
            <person name="Fosler C."/>
            <person name="Glodek A."/>
            <person name="Gu Z."/>
            <person name="Holt R.A."/>
            <person name="Jennings D."/>
            <person name="Kraft C.L."/>
            <person name="Lu F."/>
            <person name="Nguyen T."/>
            <person name="Nusskern D.R."/>
            <person name="Pfannkoch C.M."/>
            <person name="Sitter C."/>
            <person name="Sutton G.G."/>
            <person name="Venter J.C."/>
            <person name="Wang Z."/>
            <person name="Woodage T."/>
            <person name="Zheng X.H."/>
            <person name="Zhong F."/>
        </authorList>
    </citation>
    <scope>NUCLEOTIDE SEQUENCE [LARGE SCALE GENOMIC DNA]</scope>
    <source>
        <strain>BN</strain>
        <strain evidence="3">Sprague-Dawley</strain>
    </source>
</reference>
<evidence type="ECO:0000256" key="1">
    <source>
        <dbReference type="SAM" id="MobiDB-lite"/>
    </source>
</evidence>
<sequence>MEPRIHKPARKEKNFPDGWSKQGLPGGLRNAWLFLSSLIPEVTTGSIQKTPTMRGLGSASCC</sequence>
<evidence type="ECO:0000313" key="2">
    <source>
        <dbReference type="EMBL" id="EDM02534.1"/>
    </source>
</evidence>
<accession>A6HUH1</accession>
<gene>
    <name evidence="2" type="ORF">rCG_37115</name>
</gene>
<proteinExistence type="predicted"/>
<dbReference type="AlphaFoldDB" id="A6HUH1"/>